<feature type="region of interest" description="Disordered" evidence="2">
    <location>
        <begin position="404"/>
        <end position="467"/>
    </location>
</feature>
<accession>A0AAV1XAM9</accession>
<evidence type="ECO:0000256" key="2">
    <source>
        <dbReference type="SAM" id="MobiDB-lite"/>
    </source>
</evidence>
<reference evidence="4 5" key="1">
    <citation type="submission" date="2024-03" db="EMBL/GenBank/DDBJ databases">
        <authorList>
            <person name="Martinez-Hernandez J."/>
        </authorList>
    </citation>
    <scope>NUCLEOTIDE SEQUENCE [LARGE SCALE GENOMIC DNA]</scope>
</reference>
<dbReference type="InterPro" id="IPR040850">
    <property type="entry name" value="Knl1_RWD_C"/>
</dbReference>
<feature type="domain" description="Knl1 C-terminal RWD" evidence="3">
    <location>
        <begin position="730"/>
        <end position="881"/>
    </location>
</feature>
<dbReference type="Pfam" id="PF18210">
    <property type="entry name" value="Knl1_RWD_C"/>
    <property type="match status" value="1"/>
</dbReference>
<dbReference type="AlphaFoldDB" id="A0AAV1XAM9"/>
<proteinExistence type="predicted"/>
<feature type="region of interest" description="Disordered" evidence="2">
    <location>
        <begin position="503"/>
        <end position="569"/>
    </location>
</feature>
<protein>
    <recommendedName>
        <fullName evidence="3">Knl1 C-terminal RWD domain-containing protein</fullName>
    </recommendedName>
</protein>
<evidence type="ECO:0000256" key="1">
    <source>
        <dbReference type="SAM" id="Coils"/>
    </source>
</evidence>
<dbReference type="Proteomes" id="UP001497480">
    <property type="component" value="Unassembled WGS sequence"/>
</dbReference>
<keyword evidence="1" id="KW-0175">Coiled coil</keyword>
<feature type="compositionally biased region" description="Polar residues" evidence="2">
    <location>
        <begin position="425"/>
        <end position="456"/>
    </location>
</feature>
<comment type="caution">
    <text evidence="4">The sequence shown here is derived from an EMBL/GenBank/DDBJ whole genome shotgun (WGS) entry which is preliminary data.</text>
</comment>
<feature type="compositionally biased region" description="Basic residues" evidence="2">
    <location>
        <begin position="517"/>
        <end position="534"/>
    </location>
</feature>
<organism evidence="4 5">
    <name type="scientific">Lupinus luteus</name>
    <name type="common">European yellow lupine</name>
    <dbReference type="NCBI Taxonomy" id="3873"/>
    <lineage>
        <taxon>Eukaryota</taxon>
        <taxon>Viridiplantae</taxon>
        <taxon>Streptophyta</taxon>
        <taxon>Embryophyta</taxon>
        <taxon>Tracheophyta</taxon>
        <taxon>Spermatophyta</taxon>
        <taxon>Magnoliopsida</taxon>
        <taxon>eudicotyledons</taxon>
        <taxon>Gunneridae</taxon>
        <taxon>Pentapetalae</taxon>
        <taxon>rosids</taxon>
        <taxon>fabids</taxon>
        <taxon>Fabales</taxon>
        <taxon>Fabaceae</taxon>
        <taxon>Papilionoideae</taxon>
        <taxon>50 kb inversion clade</taxon>
        <taxon>genistoids sensu lato</taxon>
        <taxon>core genistoids</taxon>
        <taxon>Genisteae</taxon>
        <taxon>Lupinus</taxon>
    </lineage>
</organism>
<evidence type="ECO:0000313" key="4">
    <source>
        <dbReference type="EMBL" id="CAL0318641.1"/>
    </source>
</evidence>
<feature type="coiled-coil region" evidence="1">
    <location>
        <begin position="654"/>
        <end position="686"/>
    </location>
</feature>
<gene>
    <name evidence="4" type="ORF">LLUT_LOCUS19701</name>
</gene>
<evidence type="ECO:0000313" key="5">
    <source>
        <dbReference type="Proteomes" id="UP001497480"/>
    </source>
</evidence>
<sequence>MDSTAFSMHYRSLARSESGDLKTPTRFGLQFEEKTPSQTSSPRCAPGSLMELTKAKKQTCQSEVSPADVGSGGRDSSDMCIVGEKLQIYDYDYDRLPPTLDAILTEGSKDLSAVSPLDSKAAGLLNGYLKAKGSADLAMGNVGKDDMAVREEAPSELGDLNEYSIGSPVIQVTDDSLYNKGDSTVGHGAIHRIQNPVSSTKEIKEVVKVETVPIYKDFATPRTSSLREGVNKLKRRLSKYSPGTPLFNEKDSEHKQVETLNAPLAEKLFILTPESNFHQSLINIDDNVIGSSRSISKLSPYQEDVDTIMDEENFHLVSADNSFNDKNWKPVKMAASPLQMTHLDRVTDYELTESTAENKKDEIEIVTHDKTLTSVNQNLSPSVECQRNCCDELKRLDKQNESVSIGLGNTEKPNNLEVPGFANTEKPNNLELSGFVNTEKPSSPSVFSQDNKSAKSATKRKLAQSSAEKVLVLSTPIQEMATLLPSDGHGPIDNNYHSALQVAESPATKTDVEISSGKKRKGVKISSGKKRKGVKILTGGDNIDKKGGLDRRSPDVNKSGSSEREKARDQTWNDWADILKGFLGSTDQLLPPAVEKLNLRSIGMLEDILVHLQKVKKMEILCSEIHSQIITDPLNIPRHKRVVEARMLMFNITYEKAKLQLMNIKREKLQKKVEQLRSGLEESRMLKLNFISSSHKSGAMDTQDSDSNIHTSLLSSEGKCQVSCEKVTRMRQELETLDSEAKSLNEFFHSYCKITGDQSCADTIKSVHDYLQKRMSCKFIFKNLKLWDIEDFERENGCLKVLLNYCSYVFQRFTINAGQPSIIVSNNLNDVNIVKTFPNMNALSAFVFVLNPHTTKEYTSSICLAQETQITSSLLSNLLDVFEEVQSVRMEIRNLVEAKFYSHSVQQLDLQLSFIDFYSGKKVKVTLDMTCLKCAVYPVEVLPSQIYDPAGAEQKSLPSSLIAEIRTAAESVKVGYSRVTRLCRCISQAVQACGQSR</sequence>
<evidence type="ECO:0000259" key="3">
    <source>
        <dbReference type="Pfam" id="PF18210"/>
    </source>
</evidence>
<name>A0AAV1XAM9_LUPLU</name>
<dbReference type="PANTHER" id="PTHR35707">
    <property type="entry name" value="OS06G0608100 PROTEIN"/>
    <property type="match status" value="1"/>
</dbReference>
<dbReference type="EMBL" id="CAXHTB010000013">
    <property type="protein sequence ID" value="CAL0318641.1"/>
    <property type="molecule type" value="Genomic_DNA"/>
</dbReference>
<feature type="compositionally biased region" description="Basic and acidic residues" evidence="2">
    <location>
        <begin position="542"/>
        <end position="569"/>
    </location>
</feature>
<dbReference type="PANTHER" id="PTHR35707:SF1">
    <property type="entry name" value="SPC7 KINETOCHORE PROTEIN DOMAIN-CONTAINING PROTEIN"/>
    <property type="match status" value="1"/>
</dbReference>
<keyword evidence="5" id="KW-1185">Reference proteome</keyword>